<dbReference type="Pfam" id="PF10006">
    <property type="entry name" value="DUF2249"/>
    <property type="match status" value="1"/>
</dbReference>
<sequence length="120" mass="13927">MSFMMMQAVVIIYRYWTALDEQDVKSTCFHHSCHRRSHNSPPPPPITRHATIFSMIDTLEPGEVPEIVNDHDPVPLRNQLEHRNPGAFSWVYKETGPLWRVEIGRRKVHASDHECTCGNH</sequence>
<dbReference type="InterPro" id="IPR018720">
    <property type="entry name" value="DUF2249"/>
</dbReference>
<evidence type="ECO:0000313" key="3">
    <source>
        <dbReference type="Proteomes" id="UP000001748"/>
    </source>
</evidence>
<feature type="domain" description="DUF2249" evidence="1">
    <location>
        <begin position="44"/>
        <end position="105"/>
    </location>
</feature>
<dbReference type="KEGG" id="bmi:BMEA_B0253"/>
<reference evidence="3" key="1">
    <citation type="submission" date="2009-03" db="EMBL/GenBank/DDBJ databases">
        <title>Brucella melitensis ATCC 23457 whole genome shotgun sequencing project.</title>
        <authorList>
            <person name="Setubal J.C."/>
            <person name="Boyle S."/>
            <person name="Crasta O.R."/>
            <person name="Gillespie J.J."/>
            <person name="Kenyon R.W."/>
            <person name="Lu J."/>
            <person name="Mane S."/>
            <person name="Nagrani S."/>
            <person name="Shallom J.M."/>
            <person name="Shallom S."/>
            <person name="Shukla M."/>
            <person name="Snyder E.E."/>
            <person name="Sobral B.W."/>
            <person name="Wattam A.R."/>
            <person name="Will R."/>
            <person name="Williams K."/>
            <person name="Yoo H."/>
            <person name="Munk C."/>
            <person name="Tapia R."/>
            <person name="Han C."/>
            <person name="Detter J.C."/>
            <person name="Bruce D."/>
            <person name="Brettin T.S."/>
        </authorList>
    </citation>
    <scope>NUCLEOTIDE SEQUENCE [LARGE SCALE GENOMIC DNA]</scope>
    <source>
        <strain evidence="3">ATCC 23457</strain>
    </source>
</reference>
<proteinExistence type="predicted"/>
<evidence type="ECO:0000313" key="2">
    <source>
        <dbReference type="EMBL" id="ACO02118.1"/>
    </source>
</evidence>
<evidence type="ECO:0000259" key="1">
    <source>
        <dbReference type="Pfam" id="PF10006"/>
    </source>
</evidence>
<accession>C0RKI5</accession>
<dbReference type="Proteomes" id="UP000001748">
    <property type="component" value="Chromosome II"/>
</dbReference>
<dbReference type="HOGENOM" id="CLU_2116334_0_0_5"/>
<name>C0RKI5_BRUMB</name>
<protein>
    <recommendedName>
        <fullName evidence="1">DUF2249 domain-containing protein</fullName>
    </recommendedName>
</protein>
<dbReference type="AlphaFoldDB" id="C0RKI5"/>
<dbReference type="EMBL" id="CP001489">
    <property type="protein sequence ID" value="ACO02118.1"/>
    <property type="molecule type" value="Genomic_DNA"/>
</dbReference>
<organism evidence="2 3">
    <name type="scientific">Brucella melitensis biotype 2 (strain ATCC 23457)</name>
    <dbReference type="NCBI Taxonomy" id="546272"/>
    <lineage>
        <taxon>Bacteria</taxon>
        <taxon>Pseudomonadati</taxon>
        <taxon>Pseudomonadota</taxon>
        <taxon>Alphaproteobacteria</taxon>
        <taxon>Hyphomicrobiales</taxon>
        <taxon>Brucellaceae</taxon>
        <taxon>Brucella/Ochrobactrum group</taxon>
        <taxon>Brucella</taxon>
    </lineage>
</organism>
<gene>
    <name evidence="2" type="ordered locus">BMEA_B0253</name>
</gene>